<feature type="binding site" evidence="1">
    <location>
        <position position="169"/>
    </location>
    <ligand>
        <name>Mn(2+)</name>
        <dbReference type="ChEBI" id="CHEBI:29035"/>
        <label>2</label>
    </ligand>
</feature>
<dbReference type="PANTHER" id="PTHR11014">
    <property type="entry name" value="PEPTIDASE M20 FAMILY MEMBER"/>
    <property type="match status" value="1"/>
</dbReference>
<evidence type="ECO:0000313" key="3">
    <source>
        <dbReference type="EMBL" id="EDP18219.1"/>
    </source>
</evidence>
<feature type="binding site" evidence="1">
    <location>
        <position position="107"/>
    </location>
    <ligand>
        <name>Mn(2+)</name>
        <dbReference type="ChEBI" id="CHEBI:29035"/>
        <label>2</label>
    </ligand>
</feature>
<accession>A8RLC6</accession>
<dbReference type="CDD" id="cd03886">
    <property type="entry name" value="M20_Acy1"/>
    <property type="match status" value="1"/>
</dbReference>
<evidence type="ECO:0000313" key="4">
    <source>
        <dbReference type="Proteomes" id="UP000005396"/>
    </source>
</evidence>
<proteinExistence type="predicted"/>
<comment type="cofactor">
    <cofactor evidence="1">
        <name>Mn(2+)</name>
        <dbReference type="ChEBI" id="CHEBI:29035"/>
    </cofactor>
    <text evidence="1">The Mn(2+) ion enhances activity.</text>
</comment>
<keyword evidence="1" id="KW-0479">Metal-binding</keyword>
<dbReference type="InterPro" id="IPR017439">
    <property type="entry name" value="Amidohydrolase"/>
</dbReference>
<dbReference type="Pfam" id="PF01546">
    <property type="entry name" value="Peptidase_M20"/>
    <property type="match status" value="1"/>
</dbReference>
<dbReference type="Gene3D" id="3.30.70.360">
    <property type="match status" value="1"/>
</dbReference>
<dbReference type="InterPro" id="IPR002933">
    <property type="entry name" value="Peptidase_M20"/>
</dbReference>
<dbReference type="SUPFAM" id="SSF55031">
    <property type="entry name" value="Bacterial exopeptidase dimerisation domain"/>
    <property type="match status" value="1"/>
</dbReference>
<feature type="binding site" evidence="1">
    <location>
        <position position="378"/>
    </location>
    <ligand>
        <name>Mn(2+)</name>
        <dbReference type="ChEBI" id="CHEBI:29035"/>
        <label>2</label>
    </ligand>
</feature>
<feature type="binding site" evidence="1">
    <location>
        <position position="143"/>
    </location>
    <ligand>
        <name>Mn(2+)</name>
        <dbReference type="ChEBI" id="CHEBI:29035"/>
        <label>2</label>
    </ligand>
</feature>
<name>A8RLC6_ENTBW</name>
<dbReference type="Gene3D" id="3.40.630.10">
    <property type="entry name" value="Zn peptidases"/>
    <property type="match status" value="1"/>
</dbReference>
<dbReference type="PANTHER" id="PTHR11014:SF63">
    <property type="entry name" value="METALLOPEPTIDASE, PUTATIVE (AFU_ORTHOLOGUE AFUA_6G09600)-RELATED"/>
    <property type="match status" value="1"/>
</dbReference>
<comment type="caution">
    <text evidence="3">The sequence shown here is derived from an EMBL/GenBank/DDBJ whole genome shotgun (WGS) entry which is preliminary data.</text>
</comment>
<dbReference type="PaxDb" id="411902-CLOBOL_01574"/>
<gene>
    <name evidence="3" type="ORF">CLOBOL_01574</name>
</gene>
<keyword evidence="1" id="KW-0464">Manganese</keyword>
<dbReference type="PIRSF" id="PIRSF005962">
    <property type="entry name" value="Pept_M20D_amidohydro"/>
    <property type="match status" value="1"/>
</dbReference>
<evidence type="ECO:0000256" key="1">
    <source>
        <dbReference type="PIRSR" id="PIRSR005962-1"/>
    </source>
</evidence>
<dbReference type="NCBIfam" id="TIGR01891">
    <property type="entry name" value="amidohydrolases"/>
    <property type="match status" value="1"/>
</dbReference>
<dbReference type="Pfam" id="PF07687">
    <property type="entry name" value="M20_dimer"/>
    <property type="match status" value="1"/>
</dbReference>
<dbReference type="AlphaFoldDB" id="A8RLC6"/>
<dbReference type="InterPro" id="IPR011650">
    <property type="entry name" value="Peptidase_M20_dimer"/>
</dbReference>
<reference evidence="3 4" key="1">
    <citation type="submission" date="2007-08" db="EMBL/GenBank/DDBJ databases">
        <authorList>
            <person name="Fulton L."/>
            <person name="Clifton S."/>
            <person name="Fulton B."/>
            <person name="Xu J."/>
            <person name="Minx P."/>
            <person name="Pepin K.H."/>
            <person name="Johnson M."/>
            <person name="Thiruvilangam P."/>
            <person name="Bhonagiri V."/>
            <person name="Nash W.E."/>
            <person name="Mardis E.R."/>
            <person name="Wilson R.K."/>
        </authorList>
    </citation>
    <scope>NUCLEOTIDE SEQUENCE [LARGE SCALE GENOMIC DNA]</scope>
    <source>
        <strain evidence="4">ATCC BAA-613 / DSM 15670 / CCUG 46953 / JCM 12243 / WAL 16351</strain>
    </source>
</reference>
<feature type="domain" description="Peptidase M20 dimerisation" evidence="2">
    <location>
        <begin position="194"/>
        <end position="289"/>
    </location>
</feature>
<reference evidence="3 4" key="2">
    <citation type="submission" date="2007-09" db="EMBL/GenBank/DDBJ databases">
        <title>Draft genome sequence of Clostridium bolteae (ATCC BAA-613).</title>
        <authorList>
            <person name="Sudarsanam P."/>
            <person name="Ley R."/>
            <person name="Guruge J."/>
            <person name="Turnbaugh P.J."/>
            <person name="Mahowald M."/>
            <person name="Liep D."/>
            <person name="Gordon J."/>
        </authorList>
    </citation>
    <scope>NUCLEOTIDE SEQUENCE [LARGE SCALE GENOMIC DNA]</scope>
    <source>
        <strain evidence="4">ATCC BAA-613 / DSM 15670 / CCUG 46953 / JCM 12243 / WAL 16351</strain>
    </source>
</reference>
<protein>
    <recommendedName>
        <fullName evidence="2">Peptidase M20 dimerisation domain-containing protein</fullName>
    </recommendedName>
</protein>
<dbReference type="EMBL" id="ABCC02000017">
    <property type="protein sequence ID" value="EDP18219.1"/>
    <property type="molecule type" value="Genomic_DNA"/>
</dbReference>
<dbReference type="InterPro" id="IPR036264">
    <property type="entry name" value="Bact_exopeptidase_dim_dom"/>
</dbReference>
<sequence length="430" mass="46640">MGETKMNYNYLEEACQLNDELVAYRRYLHANPELGLSLPGTKAYVMKALSDFGYQPLEYGESGVAVLAGGKKPGKVFLIRADMDALPIEEESGVPYASRIKGRMHTCGHDNHTAMLLGAAKLLKRHEDEIEGTVKILFQPGEETLEGAKAMIEAGILENPHVDAALMFHDIAGSPVKEGTVGVFGPGAVYASSGRFEIHIKGVGGHGAAPDWTHNPLGAMCAIYQGIHEIVAEHRSPFDSCTMTVGKMSAGDSANIIPETAIMQGTIRTFSKQVGERLRKDLVTLVEYVGKAKGVTAEVTFGTACPPLVVDSNVHKSFLCSMKEMFGDEAWDMRTAWGGAYSKSTSAEDFSYIAEKVPSGFGWIFLGDSRQGRKWGCHNPKVQFNDAYLYRGAAAYTKAAMDWLLENAAAGTVSDCIRQAEETLYEMAGN</sequence>
<dbReference type="eggNOG" id="COG1473">
    <property type="taxonomic scope" value="Bacteria"/>
</dbReference>
<dbReference type="Proteomes" id="UP000005396">
    <property type="component" value="Unassembled WGS sequence"/>
</dbReference>
<dbReference type="HOGENOM" id="CLU_023257_0_1_9"/>
<dbReference type="SUPFAM" id="SSF53187">
    <property type="entry name" value="Zn-dependent exopeptidases"/>
    <property type="match status" value="1"/>
</dbReference>
<dbReference type="GO" id="GO:0046872">
    <property type="term" value="F:metal ion binding"/>
    <property type="evidence" value="ECO:0007669"/>
    <property type="project" value="UniProtKB-KW"/>
</dbReference>
<evidence type="ECO:0000259" key="2">
    <source>
        <dbReference type="Pfam" id="PF07687"/>
    </source>
</evidence>
<organism evidence="3 4">
    <name type="scientific">Enterocloster bolteae (strain ATCC BAA-613 / DSM 15670 / CCUG 46953 / JCM 12243 / WAL 16351)</name>
    <name type="common">Clostridium bolteae</name>
    <dbReference type="NCBI Taxonomy" id="411902"/>
    <lineage>
        <taxon>Bacteria</taxon>
        <taxon>Bacillati</taxon>
        <taxon>Bacillota</taxon>
        <taxon>Clostridia</taxon>
        <taxon>Lachnospirales</taxon>
        <taxon>Lachnospiraceae</taxon>
        <taxon>Enterocloster</taxon>
    </lineage>
</organism>
<dbReference type="GO" id="GO:0016787">
    <property type="term" value="F:hydrolase activity"/>
    <property type="evidence" value="ECO:0007669"/>
    <property type="project" value="InterPro"/>
</dbReference>
<feature type="binding site" evidence="1">
    <location>
        <position position="109"/>
    </location>
    <ligand>
        <name>Mn(2+)</name>
        <dbReference type="ChEBI" id="CHEBI:29035"/>
        <label>2</label>
    </ligand>
</feature>